<feature type="domain" description="DUF6532" evidence="2">
    <location>
        <begin position="307"/>
        <end position="486"/>
    </location>
</feature>
<feature type="compositionally biased region" description="Low complexity" evidence="1">
    <location>
        <begin position="176"/>
        <end position="199"/>
    </location>
</feature>
<feature type="region of interest" description="Disordered" evidence="1">
    <location>
        <begin position="142"/>
        <end position="203"/>
    </location>
</feature>
<feature type="compositionally biased region" description="Basic and acidic residues" evidence="1">
    <location>
        <begin position="525"/>
        <end position="534"/>
    </location>
</feature>
<evidence type="ECO:0000259" key="2">
    <source>
        <dbReference type="Pfam" id="PF20149"/>
    </source>
</evidence>
<feature type="compositionally biased region" description="Basic and acidic residues" evidence="1">
    <location>
        <begin position="157"/>
        <end position="174"/>
    </location>
</feature>
<dbReference type="Proteomes" id="UP000613580">
    <property type="component" value="Unassembled WGS sequence"/>
</dbReference>
<dbReference type="EMBL" id="JACAZE010000039">
    <property type="protein sequence ID" value="KAF7288333.1"/>
    <property type="molecule type" value="Genomic_DNA"/>
</dbReference>
<feature type="compositionally biased region" description="Polar residues" evidence="1">
    <location>
        <begin position="218"/>
        <end position="229"/>
    </location>
</feature>
<reference evidence="3" key="1">
    <citation type="submission" date="2020-05" db="EMBL/GenBank/DDBJ databases">
        <title>Mycena genomes resolve the evolution of fungal bioluminescence.</title>
        <authorList>
            <person name="Tsai I.J."/>
        </authorList>
    </citation>
    <scope>NUCLEOTIDE SEQUENCE</scope>
    <source>
        <strain evidence="3">110903Hualien_Pintung</strain>
    </source>
</reference>
<proteinExistence type="predicted"/>
<dbReference type="OrthoDB" id="3268768at2759"/>
<dbReference type="AlphaFoldDB" id="A0A8H6VSF2"/>
<name>A0A8H6VSF2_MYCCL</name>
<feature type="region of interest" description="Disordered" evidence="1">
    <location>
        <begin position="74"/>
        <end position="100"/>
    </location>
</feature>
<evidence type="ECO:0000256" key="1">
    <source>
        <dbReference type="SAM" id="MobiDB-lite"/>
    </source>
</evidence>
<dbReference type="InterPro" id="IPR045341">
    <property type="entry name" value="DUF6532"/>
</dbReference>
<evidence type="ECO:0000313" key="3">
    <source>
        <dbReference type="EMBL" id="KAF7288333.1"/>
    </source>
</evidence>
<sequence length="560" mass="61719">MTGRRRRSPQNANQHMCHSGAFFFQTTTTLAMQPPAAASERPRRSQRLNTDMDGVPEQVEPTREELMRQLAALDRQERQRTQRQALNDQEYEDEEPTVPPGQYINYSSATVQGPTYTPQQPLARVNRQQALLALRDRTNATTEFTFGAPLPSSSQRVGEKRRGDPHESGRDKRLMTTASGSSTASSSPRYTDGGLLLSTSGGGQAGFSLQDDANWMDTSTTWSSSPTQENTSFSFSPTSFNASSSTSTPLSSGTVVNALMGTVPPNGESDAQGKITPAFARGYIPGRRPTARDYAPEPKAAVLDGCRYFEAKLMTKTPFPRAAAVAGTAGPQTLTGMCDGAWVYATTKAGVDYACTTHVSRLITARTSRIRGDLVSDHIRPKTQTQYKFGDGAYQCKDPATLARRFENPIVFNIIKSACFNKKFGSMGVVFEEMFSPISLELIALIYTGVQWCIEEWSTGRQIKKTFDGNTASRSYVGMLADVKKWEAMDPTFCETLRKKWTRKLRESAGVEDEEAPPSIVTEQVQERMRDDIAGRTGDTDSEPEAEDEEDGDDDDVQPR</sequence>
<keyword evidence="4" id="KW-1185">Reference proteome</keyword>
<feature type="compositionally biased region" description="Acidic residues" evidence="1">
    <location>
        <begin position="540"/>
        <end position="560"/>
    </location>
</feature>
<protein>
    <recommendedName>
        <fullName evidence="2">DUF6532 domain-containing protein</fullName>
    </recommendedName>
</protein>
<feature type="compositionally biased region" description="Low complexity" evidence="1">
    <location>
        <begin position="230"/>
        <end position="250"/>
    </location>
</feature>
<feature type="region of interest" description="Disordered" evidence="1">
    <location>
        <begin position="507"/>
        <end position="560"/>
    </location>
</feature>
<accession>A0A8H6VSF2</accession>
<comment type="caution">
    <text evidence="3">The sequence shown here is derived from an EMBL/GenBank/DDBJ whole genome shotgun (WGS) entry which is preliminary data.</text>
</comment>
<dbReference type="Pfam" id="PF20149">
    <property type="entry name" value="DUF6532"/>
    <property type="match status" value="1"/>
</dbReference>
<organism evidence="3 4">
    <name type="scientific">Mycena chlorophos</name>
    <name type="common">Agaric fungus</name>
    <name type="synonym">Agaricus chlorophos</name>
    <dbReference type="NCBI Taxonomy" id="658473"/>
    <lineage>
        <taxon>Eukaryota</taxon>
        <taxon>Fungi</taxon>
        <taxon>Dikarya</taxon>
        <taxon>Basidiomycota</taxon>
        <taxon>Agaricomycotina</taxon>
        <taxon>Agaricomycetes</taxon>
        <taxon>Agaricomycetidae</taxon>
        <taxon>Agaricales</taxon>
        <taxon>Marasmiineae</taxon>
        <taxon>Mycenaceae</taxon>
        <taxon>Mycena</taxon>
    </lineage>
</organism>
<evidence type="ECO:0000313" key="4">
    <source>
        <dbReference type="Proteomes" id="UP000613580"/>
    </source>
</evidence>
<feature type="region of interest" description="Disordered" evidence="1">
    <location>
        <begin position="33"/>
        <end position="61"/>
    </location>
</feature>
<feature type="region of interest" description="Disordered" evidence="1">
    <location>
        <begin position="218"/>
        <end position="250"/>
    </location>
</feature>
<gene>
    <name evidence="3" type="ORF">HMN09_01403000</name>
</gene>